<dbReference type="OrthoDB" id="205968at2157"/>
<feature type="region of interest" description="Disordered" evidence="1">
    <location>
        <begin position="533"/>
        <end position="713"/>
    </location>
</feature>
<protein>
    <recommendedName>
        <fullName evidence="4">CARDB domain-containing protein</fullName>
    </recommendedName>
</protein>
<dbReference type="Proteomes" id="UP000434101">
    <property type="component" value="Unassembled WGS sequence"/>
</dbReference>
<gene>
    <name evidence="2" type="ORF">GS429_06350</name>
</gene>
<sequence length="713" mass="75592">MRPETVATTAAFQETPIAVTILETNTPVETGAVLEVTAEVENGGTDPIDTAATLVVGDDPTVVDNQSVEIEPGATATVDLSFETATVANDQEFPVWVVVDDAVDRTSAFVYVDEPPVDVTVLETNDPVVSGEFLEVTARIENESGSETTRDVSLVVGHDPQEVDSEAVTVGADEATTVTLGFQTAAIDTDQEFPVRVETGTETAEQSVLVYADEPTVPVDILRTNDPVAAGEFLEVTVQLENTAESAVTEEIALIVGHDPQQVDSELVTLDPGLRRSVSLGFETAVVESTQEFPIRVESDDAAAERTVQVLGTDDDPVETDVTFPSCTRAEVSGTFGAGDNVAASTGFYDETGGEPLYGNTRMEDWIEIGTHVDPPFSGTIVFEIGEERSVSETDGGIRVEVPAYGDLGTVLSGITLPEDYATATITHGNPQAGSCLDEIADDGEDEDETDDDETDDDDESEEAALDVSITGTNAPVQAGEFLEVTAQLTTTGGETVTQTVSLVVGHDPQTVDSSSVTLEPGTSQTVTLGYETYGTERTTEFPARVESEDDSDVRSVEVVGTGEEPNEEVDDGPEAETDEEPEEESDDDSDGEPTEEPDTETDDEPAEEPREEPDDGPDTEPDDGPTEEPPEEPDDGPDEESTEEPDTEPDDEPAEEPPEEPDDPETNDEATPDADGGSADEGATNDDAETGADPDDAAETEAEDANTRLEFR</sequence>
<evidence type="ECO:0000313" key="3">
    <source>
        <dbReference type="Proteomes" id="UP000434101"/>
    </source>
</evidence>
<dbReference type="AlphaFoldDB" id="A0A6B0VJH1"/>
<evidence type="ECO:0000256" key="1">
    <source>
        <dbReference type="SAM" id="MobiDB-lite"/>
    </source>
</evidence>
<feature type="compositionally biased region" description="Basic and acidic residues" evidence="1">
    <location>
        <begin position="538"/>
        <end position="547"/>
    </location>
</feature>
<evidence type="ECO:0000313" key="2">
    <source>
        <dbReference type="EMBL" id="MXV61690.1"/>
    </source>
</evidence>
<reference evidence="2 3" key="1">
    <citation type="submission" date="2020-01" db="EMBL/GenBank/DDBJ databases">
        <title>Natronorubrum sp. JWXQ-INN 674 isolated from Inner Mongolia Autonomous Region of China.</title>
        <authorList>
            <person name="Xue Q."/>
        </authorList>
    </citation>
    <scope>NUCLEOTIDE SEQUENCE [LARGE SCALE GENOMIC DNA]</scope>
    <source>
        <strain evidence="2 3">JWXQ-INN-674</strain>
    </source>
</reference>
<feature type="region of interest" description="Disordered" evidence="1">
    <location>
        <begin position="427"/>
        <end position="461"/>
    </location>
</feature>
<feature type="compositionally biased region" description="Acidic residues" evidence="1">
    <location>
        <begin position="684"/>
        <end position="705"/>
    </location>
</feature>
<dbReference type="EMBL" id="WUYX01000023">
    <property type="protein sequence ID" value="MXV61690.1"/>
    <property type="molecule type" value="Genomic_DNA"/>
</dbReference>
<dbReference type="Gene3D" id="2.60.40.10">
    <property type="entry name" value="Immunoglobulins"/>
    <property type="match status" value="2"/>
</dbReference>
<comment type="caution">
    <text evidence="2">The sequence shown here is derived from an EMBL/GenBank/DDBJ whole genome shotgun (WGS) entry which is preliminary data.</text>
</comment>
<name>A0A6B0VJH1_9EURY</name>
<dbReference type="InterPro" id="IPR013783">
    <property type="entry name" value="Ig-like_fold"/>
</dbReference>
<feature type="compositionally biased region" description="Acidic residues" evidence="1">
    <location>
        <begin position="565"/>
        <end position="673"/>
    </location>
</feature>
<proteinExistence type="predicted"/>
<organism evidence="2 3">
    <name type="scientific">Natronorubrum halalkaliphilum</name>
    <dbReference type="NCBI Taxonomy" id="2691917"/>
    <lineage>
        <taxon>Archaea</taxon>
        <taxon>Methanobacteriati</taxon>
        <taxon>Methanobacteriota</taxon>
        <taxon>Stenosarchaea group</taxon>
        <taxon>Halobacteria</taxon>
        <taxon>Halobacteriales</taxon>
        <taxon>Natrialbaceae</taxon>
        <taxon>Natronorubrum</taxon>
    </lineage>
</organism>
<accession>A0A6B0VJH1</accession>
<evidence type="ECO:0008006" key="4">
    <source>
        <dbReference type="Google" id="ProtNLM"/>
    </source>
</evidence>
<keyword evidence="3" id="KW-1185">Reference proteome</keyword>
<dbReference type="RefSeq" id="WP_160063780.1">
    <property type="nucleotide sequence ID" value="NZ_WUYX01000023.1"/>
</dbReference>
<feature type="compositionally biased region" description="Acidic residues" evidence="1">
    <location>
        <begin position="439"/>
        <end position="461"/>
    </location>
</feature>